<dbReference type="InterPro" id="IPR029063">
    <property type="entry name" value="SAM-dependent_MTases_sf"/>
</dbReference>
<dbReference type="PANTHER" id="PTHR44068:SF1">
    <property type="entry name" value="HYPOTHETICAL LOC100005854"/>
    <property type="match status" value="1"/>
</dbReference>
<dbReference type="GO" id="GO:0005783">
    <property type="term" value="C:endoplasmic reticulum"/>
    <property type="evidence" value="ECO:0007669"/>
    <property type="project" value="TreeGrafter"/>
</dbReference>
<dbReference type="EMBL" id="KN831975">
    <property type="protein sequence ID" value="KIO03725.1"/>
    <property type="molecule type" value="Genomic_DNA"/>
</dbReference>
<evidence type="ECO:0000259" key="3">
    <source>
        <dbReference type="Pfam" id="PF13649"/>
    </source>
</evidence>
<keyword evidence="1" id="KW-0808">Transferase</keyword>
<protein>
    <recommendedName>
        <fullName evidence="3">Methyltransferase domain-containing protein</fullName>
    </recommendedName>
</protein>
<feature type="non-terminal residue" evidence="4">
    <location>
        <position position="1"/>
    </location>
</feature>
<reference evidence="5" key="2">
    <citation type="submission" date="2015-01" db="EMBL/GenBank/DDBJ databases">
        <title>Evolutionary Origins and Diversification of the Mycorrhizal Mutualists.</title>
        <authorList>
            <consortium name="DOE Joint Genome Institute"/>
            <consortium name="Mycorrhizal Genomics Consortium"/>
            <person name="Kohler A."/>
            <person name="Kuo A."/>
            <person name="Nagy L.G."/>
            <person name="Floudas D."/>
            <person name="Copeland A."/>
            <person name="Barry K.W."/>
            <person name="Cichocki N."/>
            <person name="Veneault-Fourrey C."/>
            <person name="LaButti K."/>
            <person name="Lindquist E.A."/>
            <person name="Lipzen A."/>
            <person name="Lundell T."/>
            <person name="Morin E."/>
            <person name="Murat C."/>
            <person name="Riley R."/>
            <person name="Ohm R."/>
            <person name="Sun H."/>
            <person name="Tunlid A."/>
            <person name="Henrissat B."/>
            <person name="Grigoriev I.V."/>
            <person name="Hibbett D.S."/>
            <person name="Martin F."/>
        </authorList>
    </citation>
    <scope>NUCLEOTIDE SEQUENCE [LARGE SCALE GENOMIC DNA]</scope>
    <source>
        <strain evidence="5">Marx 270</strain>
    </source>
</reference>
<evidence type="ECO:0000256" key="1">
    <source>
        <dbReference type="ARBA" id="ARBA00022679"/>
    </source>
</evidence>
<dbReference type="AlphaFoldDB" id="A0A0C3NS97"/>
<dbReference type="Gene3D" id="3.40.50.150">
    <property type="entry name" value="Vaccinia Virus protein VP39"/>
    <property type="match status" value="1"/>
</dbReference>
<organism evidence="4 5">
    <name type="scientific">Pisolithus tinctorius Marx 270</name>
    <dbReference type="NCBI Taxonomy" id="870435"/>
    <lineage>
        <taxon>Eukaryota</taxon>
        <taxon>Fungi</taxon>
        <taxon>Dikarya</taxon>
        <taxon>Basidiomycota</taxon>
        <taxon>Agaricomycotina</taxon>
        <taxon>Agaricomycetes</taxon>
        <taxon>Agaricomycetidae</taxon>
        <taxon>Boletales</taxon>
        <taxon>Sclerodermatineae</taxon>
        <taxon>Pisolithaceae</taxon>
        <taxon>Pisolithus</taxon>
    </lineage>
</organism>
<evidence type="ECO:0000256" key="2">
    <source>
        <dbReference type="ARBA" id="ARBA00038188"/>
    </source>
</evidence>
<dbReference type="Pfam" id="PF13649">
    <property type="entry name" value="Methyltransf_25"/>
    <property type="match status" value="1"/>
</dbReference>
<gene>
    <name evidence="4" type="ORF">M404DRAFT_145443</name>
</gene>
<dbReference type="Proteomes" id="UP000054217">
    <property type="component" value="Unassembled WGS sequence"/>
</dbReference>
<reference evidence="4 5" key="1">
    <citation type="submission" date="2014-04" db="EMBL/GenBank/DDBJ databases">
        <authorList>
            <consortium name="DOE Joint Genome Institute"/>
            <person name="Kuo A."/>
            <person name="Kohler A."/>
            <person name="Costa M.D."/>
            <person name="Nagy L.G."/>
            <person name="Floudas D."/>
            <person name="Copeland A."/>
            <person name="Barry K.W."/>
            <person name="Cichocki N."/>
            <person name="Veneault-Fourrey C."/>
            <person name="LaButti K."/>
            <person name="Lindquist E.A."/>
            <person name="Lipzen A."/>
            <person name="Lundell T."/>
            <person name="Morin E."/>
            <person name="Murat C."/>
            <person name="Sun H."/>
            <person name="Tunlid A."/>
            <person name="Henrissat B."/>
            <person name="Grigoriev I.V."/>
            <person name="Hibbett D.S."/>
            <person name="Martin F."/>
            <person name="Nordberg H.P."/>
            <person name="Cantor M.N."/>
            <person name="Hua S.X."/>
        </authorList>
    </citation>
    <scope>NUCLEOTIDE SEQUENCE [LARGE SCALE GENOMIC DNA]</scope>
    <source>
        <strain evidence="4 5">Marx 270</strain>
    </source>
</reference>
<dbReference type="InParanoid" id="A0A0C3NS97"/>
<dbReference type="OrthoDB" id="4310724at2759"/>
<dbReference type="HOGENOM" id="CLU_1126837_0_0_1"/>
<evidence type="ECO:0000313" key="5">
    <source>
        <dbReference type="Proteomes" id="UP000054217"/>
    </source>
</evidence>
<accession>A0A0C3NS97</accession>
<dbReference type="SUPFAM" id="SSF53335">
    <property type="entry name" value="S-adenosyl-L-methionine-dependent methyltransferases"/>
    <property type="match status" value="1"/>
</dbReference>
<proteinExistence type="inferred from homology"/>
<name>A0A0C3NS97_PISTI</name>
<keyword evidence="5" id="KW-1185">Reference proteome</keyword>
<comment type="similarity">
    <text evidence="2">Belongs to the class I-like SAM-binding methyltransferase superfamily. Erg6/SMT family.</text>
</comment>
<feature type="domain" description="Methyltransferase" evidence="3">
    <location>
        <begin position="37"/>
        <end position="135"/>
    </location>
</feature>
<dbReference type="PANTHER" id="PTHR44068">
    <property type="entry name" value="ZGC:194242"/>
    <property type="match status" value="1"/>
</dbReference>
<dbReference type="GO" id="GO:0003838">
    <property type="term" value="F:sterol 24-C-methyltransferase activity"/>
    <property type="evidence" value="ECO:0007669"/>
    <property type="project" value="TreeGrafter"/>
</dbReference>
<sequence>DAFHFSRIEQGDSLPNAMARHQHILFGQLFLRPKKRVLAVACGSGTVSRQLVHFSDVDVIGIDTDSRLISRARTAAEEAGLTDRLTYHHVGDLCEALTNFPDCSFDAVFAIELGYRITSPKMFYKHVKRILKPSGRLAIYEWCFTDAMTPTNPEHVVAAQNLLQSFPKTVQENPLSTIADLMANLRAGGLVNVTARDLSLRHTDIPWYRPLESQQSTRSSPSVSLSWWYGQLSSRALLTAGRLQVRA</sequence>
<dbReference type="GO" id="GO:0016126">
    <property type="term" value="P:sterol biosynthetic process"/>
    <property type="evidence" value="ECO:0007669"/>
    <property type="project" value="TreeGrafter"/>
</dbReference>
<dbReference type="InterPro" id="IPR041698">
    <property type="entry name" value="Methyltransf_25"/>
</dbReference>
<evidence type="ECO:0000313" key="4">
    <source>
        <dbReference type="EMBL" id="KIO03725.1"/>
    </source>
</evidence>
<dbReference type="CDD" id="cd02440">
    <property type="entry name" value="AdoMet_MTases"/>
    <property type="match status" value="1"/>
</dbReference>
<dbReference type="InterPro" id="IPR050447">
    <property type="entry name" value="Erg6_SMT_methyltransf"/>
</dbReference>
<dbReference type="STRING" id="870435.A0A0C3NS97"/>